<dbReference type="EMBL" id="MUIZ01000001">
    <property type="protein sequence ID" value="OUK05146.1"/>
    <property type="molecule type" value="Genomic_DNA"/>
</dbReference>
<evidence type="ECO:0000313" key="1">
    <source>
        <dbReference type="EMBL" id="OUK05146.1"/>
    </source>
</evidence>
<protein>
    <submittedName>
        <fullName evidence="1">Uncharacterized protein</fullName>
    </submittedName>
</protein>
<dbReference type="RefSeq" id="WP_086581822.1">
    <property type="nucleotide sequence ID" value="NZ_MUIZ01000001.1"/>
</dbReference>
<organism evidence="1 2">
    <name type="scientific">Lactococcus petauri</name>
    <dbReference type="NCBI Taxonomy" id="1940789"/>
    <lineage>
        <taxon>Bacteria</taxon>
        <taxon>Bacillati</taxon>
        <taxon>Bacillota</taxon>
        <taxon>Bacilli</taxon>
        <taxon>Lactobacillales</taxon>
        <taxon>Streptococcaceae</taxon>
        <taxon>Lactococcus</taxon>
    </lineage>
</organism>
<comment type="caution">
    <text evidence="1">The sequence shown here is derived from an EMBL/GenBank/DDBJ whole genome shotgun (WGS) entry which is preliminary data.</text>
</comment>
<name>A0A252CF01_9LACT</name>
<gene>
    <name evidence="1" type="ORF">BZZ03_00040</name>
</gene>
<accession>A0A252CF01</accession>
<dbReference type="AlphaFoldDB" id="A0A252CF01"/>
<dbReference type="Proteomes" id="UP000194606">
    <property type="component" value="Unassembled WGS sequence"/>
</dbReference>
<sequence length="111" mass="12868">MIKIYFDGEELELRKSTYSENNAVYIGAYNSKGELYTDITTNVQTFNPFLDFESGVQYFNANGLHAQELKEVLVQENIIDLDECEMSIQSGFVLYQAYPFHRLEEMNSVED</sequence>
<evidence type="ECO:0000313" key="2">
    <source>
        <dbReference type="Proteomes" id="UP000194606"/>
    </source>
</evidence>
<proteinExistence type="predicted"/>
<reference evidence="1 2" key="1">
    <citation type="submission" date="2017-02" db="EMBL/GenBank/DDBJ databases">
        <authorList>
            <person name="Peterson S.W."/>
        </authorList>
    </citation>
    <scope>NUCLEOTIDE SEQUENCE [LARGE SCALE GENOMIC DNA]</scope>
    <source>
        <strain evidence="1">159469</strain>
    </source>
</reference>